<dbReference type="SMART" id="SM00824">
    <property type="entry name" value="PKS_TE"/>
    <property type="match status" value="1"/>
</dbReference>
<evidence type="ECO:0000259" key="4">
    <source>
        <dbReference type="PROSITE" id="PS50075"/>
    </source>
</evidence>
<comment type="caution">
    <text evidence="5">The sequence shown here is derived from an EMBL/GenBank/DDBJ whole genome shotgun (WGS) entry which is preliminary data.</text>
</comment>
<dbReference type="GO" id="GO:0005829">
    <property type="term" value="C:cytosol"/>
    <property type="evidence" value="ECO:0007669"/>
    <property type="project" value="TreeGrafter"/>
</dbReference>
<dbReference type="Pfam" id="PF13193">
    <property type="entry name" value="AMP-binding_C"/>
    <property type="match status" value="1"/>
</dbReference>
<dbReference type="InterPro" id="IPR000873">
    <property type="entry name" value="AMP-dep_synth/lig_dom"/>
</dbReference>
<keyword evidence="2" id="KW-0596">Phosphopantetheine</keyword>
<dbReference type="CDD" id="cd19543">
    <property type="entry name" value="DCL_NRPS"/>
    <property type="match status" value="1"/>
</dbReference>
<dbReference type="SUPFAM" id="SSF52777">
    <property type="entry name" value="CoA-dependent acyltransferases"/>
    <property type="match status" value="2"/>
</dbReference>
<accession>A0A9W6UJW0</accession>
<dbReference type="FunFam" id="3.40.50.980:FF:000001">
    <property type="entry name" value="Non-ribosomal peptide synthetase"/>
    <property type="match status" value="1"/>
</dbReference>
<gene>
    <name evidence="5" type="ORF">Nans01_32690</name>
</gene>
<dbReference type="SUPFAM" id="SSF47336">
    <property type="entry name" value="ACP-like"/>
    <property type="match status" value="1"/>
</dbReference>
<proteinExistence type="predicted"/>
<feature type="domain" description="Carrier" evidence="4">
    <location>
        <begin position="993"/>
        <end position="1068"/>
    </location>
</feature>
<dbReference type="PANTHER" id="PTHR45527:SF1">
    <property type="entry name" value="FATTY ACID SYNTHASE"/>
    <property type="match status" value="1"/>
</dbReference>
<evidence type="ECO:0000313" key="5">
    <source>
        <dbReference type="EMBL" id="GLU48918.1"/>
    </source>
</evidence>
<dbReference type="Gene3D" id="3.30.300.30">
    <property type="match status" value="1"/>
</dbReference>
<dbReference type="FunFam" id="1.10.1200.10:FF:000016">
    <property type="entry name" value="Non-ribosomal peptide synthase"/>
    <property type="match status" value="1"/>
</dbReference>
<dbReference type="Proteomes" id="UP001165092">
    <property type="component" value="Unassembled WGS sequence"/>
</dbReference>
<dbReference type="SUPFAM" id="SSF53474">
    <property type="entry name" value="alpha/beta-Hydrolases"/>
    <property type="match status" value="1"/>
</dbReference>
<dbReference type="InterPro" id="IPR020806">
    <property type="entry name" value="PKS_PP-bd"/>
</dbReference>
<dbReference type="SMART" id="SM00823">
    <property type="entry name" value="PKS_PP"/>
    <property type="match status" value="1"/>
</dbReference>
<dbReference type="GO" id="GO:0072330">
    <property type="term" value="P:monocarboxylic acid biosynthetic process"/>
    <property type="evidence" value="ECO:0007669"/>
    <property type="project" value="UniProtKB-ARBA"/>
</dbReference>
<dbReference type="Pfam" id="PF00550">
    <property type="entry name" value="PP-binding"/>
    <property type="match status" value="1"/>
</dbReference>
<dbReference type="PROSITE" id="PS50075">
    <property type="entry name" value="CARRIER"/>
    <property type="match status" value="1"/>
</dbReference>
<protein>
    <recommendedName>
        <fullName evidence="4">Carrier domain-containing protein</fullName>
    </recommendedName>
</protein>
<organism evidence="5 6">
    <name type="scientific">Nocardiopsis ansamitocini</name>
    <dbReference type="NCBI Taxonomy" id="1670832"/>
    <lineage>
        <taxon>Bacteria</taxon>
        <taxon>Bacillati</taxon>
        <taxon>Actinomycetota</taxon>
        <taxon>Actinomycetes</taxon>
        <taxon>Streptosporangiales</taxon>
        <taxon>Nocardiopsidaceae</taxon>
        <taxon>Nocardiopsis</taxon>
    </lineage>
</organism>
<dbReference type="InterPro" id="IPR001031">
    <property type="entry name" value="Thioesterase"/>
</dbReference>
<reference evidence="5" key="1">
    <citation type="submission" date="2023-02" db="EMBL/GenBank/DDBJ databases">
        <title>Nocardiopsis ansamitocini NBRC 112285.</title>
        <authorList>
            <person name="Ichikawa N."/>
            <person name="Sato H."/>
            <person name="Tonouchi N."/>
        </authorList>
    </citation>
    <scope>NUCLEOTIDE SEQUENCE</scope>
    <source>
        <strain evidence="5">NBRC 112285</strain>
    </source>
</reference>
<dbReference type="GO" id="GO:0008610">
    <property type="term" value="P:lipid biosynthetic process"/>
    <property type="evidence" value="ECO:0007669"/>
    <property type="project" value="UniProtKB-ARBA"/>
</dbReference>
<dbReference type="GO" id="GO:0031177">
    <property type="term" value="F:phosphopantetheine binding"/>
    <property type="evidence" value="ECO:0007669"/>
    <property type="project" value="InterPro"/>
</dbReference>
<dbReference type="InterPro" id="IPR009081">
    <property type="entry name" value="PP-bd_ACP"/>
</dbReference>
<dbReference type="InterPro" id="IPR023213">
    <property type="entry name" value="CAT-like_dom_sf"/>
</dbReference>
<dbReference type="Pfam" id="PF00668">
    <property type="entry name" value="Condensation"/>
    <property type="match status" value="1"/>
</dbReference>
<dbReference type="PANTHER" id="PTHR45527">
    <property type="entry name" value="NONRIBOSOMAL PEPTIDE SYNTHETASE"/>
    <property type="match status" value="1"/>
</dbReference>
<dbReference type="GO" id="GO:0044550">
    <property type="term" value="P:secondary metabolite biosynthetic process"/>
    <property type="evidence" value="ECO:0007669"/>
    <property type="project" value="TreeGrafter"/>
</dbReference>
<dbReference type="Gene3D" id="3.30.559.10">
    <property type="entry name" value="Chloramphenicol acetyltransferase-like domain"/>
    <property type="match status" value="1"/>
</dbReference>
<keyword evidence="3" id="KW-0597">Phosphoprotein</keyword>
<dbReference type="FunFam" id="2.30.38.10:FF:000001">
    <property type="entry name" value="Non-ribosomal peptide synthetase PvdI"/>
    <property type="match status" value="1"/>
</dbReference>
<comment type="cofactor">
    <cofactor evidence="1">
        <name>pantetheine 4'-phosphate</name>
        <dbReference type="ChEBI" id="CHEBI:47942"/>
    </cofactor>
</comment>
<keyword evidence="6" id="KW-1185">Reference proteome</keyword>
<dbReference type="InterPro" id="IPR020802">
    <property type="entry name" value="TesA-like"/>
</dbReference>
<dbReference type="Pfam" id="PF00975">
    <property type="entry name" value="Thioesterase"/>
    <property type="match status" value="1"/>
</dbReference>
<dbReference type="FunFam" id="3.30.300.30:FF:000010">
    <property type="entry name" value="Enterobactin synthetase component F"/>
    <property type="match status" value="1"/>
</dbReference>
<dbReference type="SUPFAM" id="SSF56801">
    <property type="entry name" value="Acetyl-CoA synthetase-like"/>
    <property type="match status" value="1"/>
</dbReference>
<sequence length="1347" mass="146323">MSSDARAVHRQRTKYEEAAVPKPALEDVLPLTPLQEGLLYHAVYTADDIDVYTVQTLFRFTGPVDTTALRTAACETVFERHPNLRAGFLHEGVKQPVQFIVRTAVAPWREVDLGATAPAEREAALERVWQDERHRRFNLAKPPLFRYVFVRLDDEHSALLSTSHHILADGWSLGLFKRELLELYRGTEPAALPEVRPFRDYLAWLRDRDQAADLAAWQEALSGFTEPTLVARPDPDGRNVVSVPLTEHLSGAEADAVTALTRTARVTANTVFSTAWAMALGALVGRDDVVFGSTVSGRPPELAGVESMIGLFLNTLPVRVVLRPGERVLDLLRRVQAEQTALLPHHYTGLAQIQHATGAGQLFDTLYVLQNMPRRDAAFEELVRETGLSEISDSDQTHYPLTFVIRPDENGYEIQLAYRPDKVDDALARRTLDSALRAVRLMAARPEQQVGRLRLFADTDLAPIEAFNDTALDLPATSIATLFEEGAQRWPERTALVFGDIELSFAELNARINRLARVLIDRGVGPETLVAIGVPRSVDSVVALFAVLKAGAGYVPLELDHPAERLAGMLVRSAPAMVLVSRSSHDRVPGVPGLERLVLDAPETLDLLDVTGAADITDAERTAPASPDAIAYTIYTSGSTGEPKGVAVPYRGLTNMLLNHRAAIFDPVVADAGNRVLRIAHTVSFSFDMSWEELLWLVQGHEVHLMDEEMRRDSLTLTSYCAKHAIDVINVTPSYCAQLVDDGLLDASRHRPCLVLLGGEAVSEAVWERLAEAEGVLGYNLYGPTEYTINALGGGTHESATPTVGGPIANTRALVLDTALRPVAVGVPGELYLDGVGLARGYAGRPDLTAERFVANPAGAAGSLVYRTGDLVRWRADGRLDFLGRTDDQVKIRGFRIEPGEVESELAACAGVAQAAIAVREDVPGAKRLIGYVVPARGGADLEEVRADLARRLPAAMVPAALVELDALPLTVNGKLDQRALPAPEPRPSVGRPPRDERETALCAIFAEVLGLPEVTVDDDFFVLGGHSLLAMRAVGRIRKAMGVRLTASTLVLAPTVARLAAHVADTGAASEHARSSLLPLREGRRKKAVFCFSPGHGVSWGFAGLAPYIEEGRAVYGLQPPSSGDVSRMPASTEEMAHYYLERIRAVQPEGPYHLVGWSYGGQVAYTAATLLREAGERVGLLALLDTFPVPPLEEMSTVTDPVELEQTALSDMLAYARATVQDAGGPPLVREQVFPVLRASDHPLLAAQDDATLTWILESWIHIGRLMPFTEYRPYDGDLVVFTAKANVSPGAQYRDHRHWGPKVAGTVVNHDVNCDHDDFATPAVMAVIGPVVAEGVENAEPQGR</sequence>
<dbReference type="InterPro" id="IPR001242">
    <property type="entry name" value="Condensation_dom"/>
</dbReference>
<dbReference type="Gene3D" id="3.40.50.1820">
    <property type="entry name" value="alpha/beta hydrolase"/>
    <property type="match status" value="1"/>
</dbReference>
<dbReference type="Gene3D" id="3.40.50.980">
    <property type="match status" value="2"/>
</dbReference>
<evidence type="ECO:0000256" key="2">
    <source>
        <dbReference type="ARBA" id="ARBA00022450"/>
    </source>
</evidence>
<dbReference type="NCBIfam" id="TIGR01733">
    <property type="entry name" value="AA-adenyl-dom"/>
    <property type="match status" value="1"/>
</dbReference>
<dbReference type="InterPro" id="IPR045851">
    <property type="entry name" value="AMP-bd_C_sf"/>
</dbReference>
<name>A0A9W6UJW0_9ACTN</name>
<dbReference type="InterPro" id="IPR036736">
    <property type="entry name" value="ACP-like_sf"/>
</dbReference>
<evidence type="ECO:0000313" key="6">
    <source>
        <dbReference type="Proteomes" id="UP001165092"/>
    </source>
</evidence>
<dbReference type="CDD" id="cd05930">
    <property type="entry name" value="A_NRPS"/>
    <property type="match status" value="1"/>
</dbReference>
<dbReference type="GO" id="GO:0003824">
    <property type="term" value="F:catalytic activity"/>
    <property type="evidence" value="ECO:0007669"/>
    <property type="project" value="InterPro"/>
</dbReference>
<dbReference type="GO" id="GO:0043041">
    <property type="term" value="P:amino acid activation for nonribosomal peptide biosynthetic process"/>
    <property type="evidence" value="ECO:0007669"/>
    <property type="project" value="TreeGrafter"/>
</dbReference>
<dbReference type="Gene3D" id="2.30.38.10">
    <property type="entry name" value="Luciferase, Domain 3"/>
    <property type="match status" value="1"/>
</dbReference>
<dbReference type="Gene3D" id="3.30.559.30">
    <property type="entry name" value="Nonribosomal peptide synthetase, condensation domain"/>
    <property type="match status" value="1"/>
</dbReference>
<evidence type="ECO:0000256" key="1">
    <source>
        <dbReference type="ARBA" id="ARBA00001957"/>
    </source>
</evidence>
<evidence type="ECO:0000256" key="3">
    <source>
        <dbReference type="ARBA" id="ARBA00022553"/>
    </source>
</evidence>
<dbReference type="InterPro" id="IPR010071">
    <property type="entry name" value="AA_adenyl_dom"/>
</dbReference>
<dbReference type="Pfam" id="PF00501">
    <property type="entry name" value="AMP-binding"/>
    <property type="match status" value="1"/>
</dbReference>
<dbReference type="InterPro" id="IPR029058">
    <property type="entry name" value="AB_hydrolase_fold"/>
</dbReference>
<dbReference type="InterPro" id="IPR025110">
    <property type="entry name" value="AMP-bd_C"/>
</dbReference>
<dbReference type="EMBL" id="BSQG01000005">
    <property type="protein sequence ID" value="GLU48918.1"/>
    <property type="molecule type" value="Genomic_DNA"/>
</dbReference>